<evidence type="ECO:0000313" key="11">
    <source>
        <dbReference type="EMBL" id="KAK4882084.1"/>
    </source>
</evidence>
<feature type="domain" description="Glycoside hydrolase 35 catalytic" evidence="8">
    <location>
        <begin position="27"/>
        <end position="358"/>
    </location>
</feature>
<dbReference type="Gene3D" id="3.20.20.80">
    <property type="entry name" value="Glycosidases"/>
    <property type="match status" value="2"/>
</dbReference>
<dbReference type="InterPro" id="IPR048913">
    <property type="entry name" value="BetaGal_gal-bd"/>
</dbReference>
<name>A0AAN7PCE9_9COLE</name>
<accession>A0AAN7PCE9</accession>
<keyword evidence="7" id="KW-0472">Membrane</keyword>
<dbReference type="PANTHER" id="PTHR23421">
    <property type="entry name" value="BETA-GALACTOSIDASE RELATED"/>
    <property type="match status" value="1"/>
</dbReference>
<evidence type="ECO:0000256" key="1">
    <source>
        <dbReference type="ARBA" id="ARBA00009809"/>
    </source>
</evidence>
<comment type="caution">
    <text evidence="11">The sequence shown here is derived from an EMBL/GenBank/DDBJ whole genome shotgun (WGS) entry which is preliminary data.</text>
</comment>
<dbReference type="SUPFAM" id="SSF51445">
    <property type="entry name" value="(Trans)glycosidases"/>
    <property type="match status" value="2"/>
</dbReference>
<dbReference type="Gene3D" id="2.60.120.260">
    <property type="entry name" value="Galactose-binding domain-like"/>
    <property type="match status" value="4"/>
</dbReference>
<feature type="domain" description="Beta-galactosidase 1-like first all-beta" evidence="9">
    <location>
        <begin position="1124"/>
        <end position="1243"/>
    </location>
</feature>
<feature type="domain" description="Beta-galactosidase galactose-binding" evidence="10">
    <location>
        <begin position="560"/>
        <end position="619"/>
    </location>
</feature>
<dbReference type="Pfam" id="PF01301">
    <property type="entry name" value="Glyco_hydro_35"/>
    <property type="match status" value="2"/>
</dbReference>
<evidence type="ECO:0000259" key="10">
    <source>
        <dbReference type="Pfam" id="PF21467"/>
    </source>
</evidence>
<organism evidence="11 12">
    <name type="scientific">Aquatica leii</name>
    <dbReference type="NCBI Taxonomy" id="1421715"/>
    <lineage>
        <taxon>Eukaryota</taxon>
        <taxon>Metazoa</taxon>
        <taxon>Ecdysozoa</taxon>
        <taxon>Arthropoda</taxon>
        <taxon>Hexapoda</taxon>
        <taxon>Insecta</taxon>
        <taxon>Pterygota</taxon>
        <taxon>Neoptera</taxon>
        <taxon>Endopterygota</taxon>
        <taxon>Coleoptera</taxon>
        <taxon>Polyphaga</taxon>
        <taxon>Elateriformia</taxon>
        <taxon>Elateroidea</taxon>
        <taxon>Lampyridae</taxon>
        <taxon>Luciolinae</taxon>
        <taxon>Aquatica</taxon>
    </lineage>
</organism>
<dbReference type="PRINTS" id="PR00742">
    <property type="entry name" value="GLHYDRLASE35"/>
</dbReference>
<keyword evidence="7" id="KW-0812">Transmembrane</keyword>
<evidence type="ECO:0000259" key="8">
    <source>
        <dbReference type="Pfam" id="PF01301"/>
    </source>
</evidence>
<proteinExistence type="inferred from homology"/>
<evidence type="ECO:0000256" key="5">
    <source>
        <dbReference type="RuleBase" id="RU003679"/>
    </source>
</evidence>
<gene>
    <name evidence="11" type="ORF">RN001_005403</name>
</gene>
<keyword evidence="12" id="KW-1185">Reference proteome</keyword>
<feature type="compositionally biased region" description="Basic and acidic residues" evidence="6">
    <location>
        <begin position="672"/>
        <end position="681"/>
    </location>
</feature>
<dbReference type="InterPro" id="IPR001944">
    <property type="entry name" value="Glycoside_Hdrlase_35"/>
</dbReference>
<keyword evidence="7" id="KW-1133">Transmembrane helix</keyword>
<evidence type="ECO:0000259" key="9">
    <source>
        <dbReference type="Pfam" id="PF21317"/>
    </source>
</evidence>
<dbReference type="Proteomes" id="UP001353858">
    <property type="component" value="Unassembled WGS sequence"/>
</dbReference>
<dbReference type="InterPro" id="IPR017853">
    <property type="entry name" value="GH"/>
</dbReference>
<feature type="compositionally biased region" description="Polar residues" evidence="6">
    <location>
        <begin position="650"/>
        <end position="665"/>
    </location>
</feature>
<feature type="transmembrane region" description="Helical" evidence="7">
    <location>
        <begin position="154"/>
        <end position="176"/>
    </location>
</feature>
<comment type="catalytic activity">
    <reaction evidence="4">
        <text>Hydrolysis of terminal non-reducing beta-D-galactose residues in beta-D-galactosides.</text>
        <dbReference type="EC" id="3.2.1.23"/>
    </reaction>
</comment>
<evidence type="ECO:0000256" key="3">
    <source>
        <dbReference type="ARBA" id="ARBA00023295"/>
    </source>
</evidence>
<dbReference type="SUPFAM" id="SSF49785">
    <property type="entry name" value="Galactose-binding domain-like"/>
    <property type="match status" value="2"/>
</dbReference>
<dbReference type="FunFam" id="2.60.120.260:FF:000049">
    <property type="entry name" value="Beta-galactosidase"/>
    <property type="match status" value="2"/>
</dbReference>
<evidence type="ECO:0000313" key="12">
    <source>
        <dbReference type="Proteomes" id="UP001353858"/>
    </source>
</evidence>
<feature type="domain" description="Beta-galactosidase galactose-binding" evidence="10">
    <location>
        <begin position="1267"/>
        <end position="1326"/>
    </location>
</feature>
<evidence type="ECO:0000256" key="2">
    <source>
        <dbReference type="ARBA" id="ARBA00022801"/>
    </source>
</evidence>
<evidence type="ECO:0000256" key="7">
    <source>
        <dbReference type="SAM" id="Phobius"/>
    </source>
</evidence>
<feature type="domain" description="Glycoside hydrolase 35 catalytic" evidence="8">
    <location>
        <begin position="732"/>
        <end position="1062"/>
    </location>
</feature>
<dbReference type="FunFam" id="3.20.20.80:FF:000115">
    <property type="entry name" value="Beta-galactosidase"/>
    <property type="match status" value="2"/>
</dbReference>
<feature type="domain" description="Beta-galactosidase 1-like first all-beta" evidence="9">
    <location>
        <begin position="418"/>
        <end position="537"/>
    </location>
</feature>
<reference evidence="12" key="1">
    <citation type="submission" date="2023-01" db="EMBL/GenBank/DDBJ databases">
        <title>Key to firefly adult light organ development and bioluminescence: homeobox transcription factors regulate luciferase expression and transportation to peroxisome.</title>
        <authorList>
            <person name="Fu X."/>
        </authorList>
    </citation>
    <scope>NUCLEOTIDE SEQUENCE [LARGE SCALE GENOMIC DNA]</scope>
</reference>
<dbReference type="InterPro" id="IPR048912">
    <property type="entry name" value="BetaGal1-like_ABD1"/>
</dbReference>
<dbReference type="GO" id="GO:0005975">
    <property type="term" value="P:carbohydrate metabolic process"/>
    <property type="evidence" value="ECO:0007669"/>
    <property type="project" value="InterPro"/>
</dbReference>
<dbReference type="GO" id="GO:0004565">
    <property type="term" value="F:beta-galactosidase activity"/>
    <property type="evidence" value="ECO:0007669"/>
    <property type="project" value="UniProtKB-EC"/>
</dbReference>
<feature type="region of interest" description="Disordered" evidence="6">
    <location>
        <begin position="650"/>
        <end position="682"/>
    </location>
</feature>
<dbReference type="PROSITE" id="PS01182">
    <property type="entry name" value="GLYCOSYL_HYDROL_F35"/>
    <property type="match status" value="2"/>
</dbReference>
<keyword evidence="3 4" id="KW-0326">Glycosidase</keyword>
<dbReference type="InterPro" id="IPR031330">
    <property type="entry name" value="Gly_Hdrlase_35_cat"/>
</dbReference>
<protein>
    <recommendedName>
        <fullName evidence="4">Beta-galactosidase</fullName>
        <ecNumber evidence="4">3.2.1.23</ecNumber>
    </recommendedName>
</protein>
<comment type="similarity">
    <text evidence="1 5">Belongs to the glycosyl hydrolase 35 family.</text>
</comment>
<dbReference type="InterPro" id="IPR008979">
    <property type="entry name" value="Galactose-bd-like_sf"/>
</dbReference>
<dbReference type="InterPro" id="IPR019801">
    <property type="entry name" value="Glyco_hydro_35_CS"/>
</dbReference>
<dbReference type="Pfam" id="PF21467">
    <property type="entry name" value="BetaGal_gal-bd"/>
    <property type="match status" value="2"/>
</dbReference>
<evidence type="ECO:0000256" key="6">
    <source>
        <dbReference type="SAM" id="MobiDB-lite"/>
    </source>
</evidence>
<sequence length="1361" mass="155237">MAALPTLYQYYTGAEIVSGLSASQNYFTLNNKNFTIYGGSLHYFRVPKPYWRDRLRKMRAAGLNTVDTYVPWNLHEPEINNFEFGSSGSEMEEFLDLVTFLKTAQEEDLLAIVRPGPYICAEWEFGGLPSWLLREKDIKVRTSDSKFMKHVTRYFNVLLPILALLQFTLGGPIIAFQVENEYAYTQAGPFFRPDKVYLEQLRQLFVNNGITELLITSDSPLLGGNVGTLPNYFLQTANFNSLPEWNLNRLKQLQPDKPLMVMEYWTGWFDHWSDQHSTSRSASFGDILNRILRFPASVNMYMFHGGTNFGLLNGANILLGTDNTLYSPQTTSYDYDAPLNEAGDYTEKYYLAKEIISKYNHAALKTPDMPSITPKMFYSPVSVTEEMNFTQILSQVPEKFTYISPIAIELLPINNQSGQSYGYTVYRKSGLYIPPSSFLQIEGQVYDSVMVLIDGVLVSNKLTNLKDLNMFGYWRITNGALFLGVHARKNVTLELITENWGRNNFGLISQFLQFKGLWEGNIKLNTQVLVDWEILPMEFKKKWTTNLSGWNDISAAPTGPALYRAFFDVVNPQDTYIDMRQWTSGIVTINGFILGRYVTPLGPQQTLYLPAPLLKSGINEIVVFEHFTPDKYIRFSDKPIYYTARNSSSKTSDTVNQLTSNSSKASAIPEMDNSKDNEKVNSNDLNVNNVYNDMLTISLDIPPTFDEQREIQDVTTKSGGIDSGLSAAQEYFTLNNRNITIYSGAMHYFRIHKSYWRDNLRKLRAAGLNTVETYVPWNLHEPEINNYDFGQGGSDMQEFLHLEEFLKTAQEEDLLAIVRPGPYICSEWDFGGFPSWLLRDKNIKLRTSESTYMSHVTRFFNVLLPILAALQFTKGGPIIALQIENEYGSTEQKGKFVPDKVYLEQLRQLHLKNGIVELLFTSDSPTMHGTVGTLPDVLLQTANFGSNPEPEFNRLRQLQQSKPSMAMEYWGGWFDHWSEQHHTRTNEDFSNTLERILTYPASVNIYMFQGGTNWGFLNGANINGDKTNNVGFQPDTTSYDYDAPLTEAGDYTEKYISVMQLLIKYNKIPLKNPEKPSVTLKETYRSIDVLHQLQFNEILDNIPESFDYLDPIPMELLPINNGSGQSYGYIVYRKTGLTITANSILQIEGHVCDTVMVLLNGVLMSKPLTAAEDLNGFGYWRIKTGILSLGPAVISNATLELITENWGRNNFGYLSQFNQYKGLWQGKIYLNGKHLKNWEVKPLQFKRQWNSNLDGWHIPENTQLPSPALYKAIFEVYNPQDTYLDMRKWTKGIVIVNGFVLGRYASRLGPQQTLYLPAPLVKNGTNDIVVFEHFYASNTIDFSNKPIFHTPQKSSPIVKKV</sequence>
<dbReference type="EC" id="3.2.1.23" evidence="4"/>
<dbReference type="Pfam" id="PF21317">
    <property type="entry name" value="BetaGal_ABD_1"/>
    <property type="match status" value="2"/>
</dbReference>
<keyword evidence="2 4" id="KW-0378">Hydrolase</keyword>
<dbReference type="EMBL" id="JARPUR010000002">
    <property type="protein sequence ID" value="KAK4882084.1"/>
    <property type="molecule type" value="Genomic_DNA"/>
</dbReference>
<evidence type="ECO:0000256" key="4">
    <source>
        <dbReference type="RuleBase" id="RU000675"/>
    </source>
</evidence>